<evidence type="ECO:0000256" key="5">
    <source>
        <dbReference type="ARBA" id="ARBA00022989"/>
    </source>
</evidence>
<evidence type="ECO:0000256" key="2">
    <source>
        <dbReference type="ARBA" id="ARBA00007928"/>
    </source>
</evidence>
<keyword evidence="4 7" id="KW-0812">Transmembrane</keyword>
<keyword evidence="9" id="KW-1185">Reference proteome</keyword>
<dbReference type="PANTHER" id="PTHR30086">
    <property type="entry name" value="ARGININE EXPORTER PROTEIN ARGO"/>
    <property type="match status" value="1"/>
</dbReference>
<reference evidence="9" key="1">
    <citation type="journal article" date="2019" name="Int. J. Syst. Evol. Microbiol.">
        <title>The Global Catalogue of Microorganisms (GCM) 10K type strain sequencing project: providing services to taxonomists for standard genome sequencing and annotation.</title>
        <authorList>
            <consortium name="The Broad Institute Genomics Platform"/>
            <consortium name="The Broad Institute Genome Sequencing Center for Infectious Disease"/>
            <person name="Wu L."/>
            <person name="Ma J."/>
        </authorList>
    </citation>
    <scope>NUCLEOTIDE SEQUENCE [LARGE SCALE GENOMIC DNA]</scope>
    <source>
        <strain evidence="9">CGMCC 1.12371</strain>
    </source>
</reference>
<evidence type="ECO:0000256" key="1">
    <source>
        <dbReference type="ARBA" id="ARBA00004651"/>
    </source>
</evidence>
<evidence type="ECO:0000313" key="9">
    <source>
        <dbReference type="Proteomes" id="UP001596501"/>
    </source>
</evidence>
<feature type="transmembrane region" description="Helical" evidence="7">
    <location>
        <begin position="25"/>
        <end position="46"/>
    </location>
</feature>
<dbReference type="PIRSF" id="PIRSF006324">
    <property type="entry name" value="LeuE"/>
    <property type="match status" value="1"/>
</dbReference>
<keyword evidence="5 7" id="KW-1133">Transmembrane helix</keyword>
<protein>
    <submittedName>
        <fullName evidence="8">LysE family translocator</fullName>
    </submittedName>
</protein>
<dbReference type="InterPro" id="IPR001123">
    <property type="entry name" value="LeuE-type"/>
</dbReference>
<comment type="similarity">
    <text evidence="2">Belongs to the Rht family.</text>
</comment>
<feature type="transmembrane region" description="Helical" evidence="7">
    <location>
        <begin position="205"/>
        <end position="224"/>
    </location>
</feature>
<evidence type="ECO:0000256" key="6">
    <source>
        <dbReference type="ARBA" id="ARBA00023136"/>
    </source>
</evidence>
<dbReference type="Pfam" id="PF01810">
    <property type="entry name" value="LysE"/>
    <property type="match status" value="1"/>
</dbReference>
<evidence type="ECO:0000256" key="4">
    <source>
        <dbReference type="ARBA" id="ARBA00022692"/>
    </source>
</evidence>
<comment type="caution">
    <text evidence="8">The sequence shown here is derived from an EMBL/GenBank/DDBJ whole genome shotgun (WGS) entry which is preliminary data.</text>
</comment>
<comment type="subcellular location">
    <subcellularLocation>
        <location evidence="1">Cell membrane</location>
        <topology evidence="1">Multi-pass membrane protein</topology>
    </subcellularLocation>
</comment>
<feature type="transmembrane region" description="Helical" evidence="7">
    <location>
        <begin position="85"/>
        <end position="106"/>
    </location>
</feature>
<dbReference type="Proteomes" id="UP001596501">
    <property type="component" value="Unassembled WGS sequence"/>
</dbReference>
<evidence type="ECO:0000256" key="7">
    <source>
        <dbReference type="SAM" id="Phobius"/>
    </source>
</evidence>
<keyword evidence="6 7" id="KW-0472">Membrane</keyword>
<accession>A0ABW2QM15</accession>
<evidence type="ECO:0000256" key="3">
    <source>
        <dbReference type="ARBA" id="ARBA00022475"/>
    </source>
</evidence>
<gene>
    <name evidence="8" type="ORF">ACFQPB_16485</name>
</gene>
<feature type="transmembrane region" description="Helical" evidence="7">
    <location>
        <begin position="58"/>
        <end position="79"/>
    </location>
</feature>
<dbReference type="PANTHER" id="PTHR30086:SF14">
    <property type="entry name" value="HOMOSERINE_HOMOSERINE LACTONE EFFLUX PROTEIN"/>
    <property type="match status" value="1"/>
</dbReference>
<organism evidence="8 9">
    <name type="scientific">Hydrogenophaga atypica</name>
    <dbReference type="NCBI Taxonomy" id="249409"/>
    <lineage>
        <taxon>Bacteria</taxon>
        <taxon>Pseudomonadati</taxon>
        <taxon>Pseudomonadota</taxon>
        <taxon>Betaproteobacteria</taxon>
        <taxon>Burkholderiales</taxon>
        <taxon>Comamonadaceae</taxon>
        <taxon>Hydrogenophaga</taxon>
    </lineage>
</organism>
<sequence>MRGILGALFSQEAEPATMPSLQTLLMFATASLALAVIPGPTMLLALSNGMSGGLRRAAWGMAGATLGSAVVIAVVAIGLGSLMLASAWLFEVVRVVGVLYLLWLAVQLWRSPVADVQATLAHVPGREVQGRAAFTRSLTVALSNPKALLFFGAFLPQFVDPAQALAPQYALLGALFIAIDTAVMVAYALAGRQAVRWLSQAGLRWLNRGCAAGMGLLALLLAGYRRHAA</sequence>
<name>A0ABW2QM15_9BURK</name>
<dbReference type="EMBL" id="JBHTCA010000015">
    <property type="protein sequence ID" value="MFC7410465.1"/>
    <property type="molecule type" value="Genomic_DNA"/>
</dbReference>
<proteinExistence type="inferred from homology"/>
<feature type="transmembrane region" description="Helical" evidence="7">
    <location>
        <begin position="169"/>
        <end position="190"/>
    </location>
</feature>
<evidence type="ECO:0000313" key="8">
    <source>
        <dbReference type="EMBL" id="MFC7410465.1"/>
    </source>
</evidence>
<keyword evidence="3" id="KW-1003">Cell membrane</keyword>